<protein>
    <submittedName>
        <fullName evidence="1">Uncharacterized protein</fullName>
    </submittedName>
</protein>
<dbReference type="EMBL" id="BRYB01002462">
    <property type="protein sequence ID" value="GMI19942.1"/>
    <property type="molecule type" value="Genomic_DNA"/>
</dbReference>
<reference evidence="1 2" key="1">
    <citation type="journal article" date="2023" name="Commun. Biol.">
        <title>Genome analysis of Parmales, the sister group of diatoms, reveals the evolutionary specialization of diatoms from phago-mixotrophs to photoautotrophs.</title>
        <authorList>
            <person name="Ban H."/>
            <person name="Sato S."/>
            <person name="Yoshikawa S."/>
            <person name="Yamada K."/>
            <person name="Nakamura Y."/>
            <person name="Ichinomiya M."/>
            <person name="Sato N."/>
            <person name="Blanc-Mathieu R."/>
            <person name="Endo H."/>
            <person name="Kuwata A."/>
            <person name="Ogata H."/>
        </authorList>
    </citation>
    <scope>NUCLEOTIDE SEQUENCE [LARGE SCALE GENOMIC DNA]</scope>
</reference>
<evidence type="ECO:0000313" key="1">
    <source>
        <dbReference type="EMBL" id="GMI19942.1"/>
    </source>
</evidence>
<gene>
    <name evidence="1" type="ORF">TeGR_g8881</name>
</gene>
<keyword evidence="2" id="KW-1185">Reference proteome</keyword>
<name>A0ABQ6M5K2_9STRA</name>
<sequence>MNNALTVQKVIQDPLDNLRHFLGVKTEVVAEDARRIGQLLLLETSSVHRSERALEKKLGEIIEATEILRSVQDAFPWFKVLLLEVLRNRVQRPHGSKRALADFTEDDARKAGRAFANALIANVTAVAAVDEWAMTYPTLGQLEQR</sequence>
<comment type="caution">
    <text evidence="1">The sequence shown here is derived from an EMBL/GenBank/DDBJ whole genome shotgun (WGS) entry which is preliminary data.</text>
</comment>
<evidence type="ECO:0000313" key="2">
    <source>
        <dbReference type="Proteomes" id="UP001165060"/>
    </source>
</evidence>
<proteinExistence type="predicted"/>
<dbReference type="Proteomes" id="UP001165060">
    <property type="component" value="Unassembled WGS sequence"/>
</dbReference>
<accession>A0ABQ6M5K2</accession>
<organism evidence="1 2">
    <name type="scientific">Tetraparma gracilis</name>
    <dbReference type="NCBI Taxonomy" id="2962635"/>
    <lineage>
        <taxon>Eukaryota</taxon>
        <taxon>Sar</taxon>
        <taxon>Stramenopiles</taxon>
        <taxon>Ochrophyta</taxon>
        <taxon>Bolidophyceae</taxon>
        <taxon>Parmales</taxon>
        <taxon>Triparmaceae</taxon>
        <taxon>Tetraparma</taxon>
    </lineage>
</organism>